<dbReference type="PANTHER" id="PTHR46383">
    <property type="entry name" value="ASPARTATE AMINOTRANSFERASE"/>
    <property type="match status" value="1"/>
</dbReference>
<gene>
    <name evidence="9" type="ORF">NWE54_02860</name>
</gene>
<dbReference type="InterPro" id="IPR015422">
    <property type="entry name" value="PyrdxlP-dep_Trfase_small"/>
</dbReference>
<evidence type="ECO:0000256" key="2">
    <source>
        <dbReference type="ARBA" id="ARBA00007441"/>
    </source>
</evidence>
<organism evidence="9">
    <name type="scientific">Bosea sp. NBC_00436</name>
    <dbReference type="NCBI Taxonomy" id="2969620"/>
    <lineage>
        <taxon>Bacteria</taxon>
        <taxon>Pseudomonadati</taxon>
        <taxon>Pseudomonadota</taxon>
        <taxon>Alphaproteobacteria</taxon>
        <taxon>Hyphomicrobiales</taxon>
        <taxon>Boseaceae</taxon>
        <taxon>Bosea</taxon>
    </lineage>
</organism>
<dbReference type="PRINTS" id="PR00753">
    <property type="entry name" value="ACCSYNTHASE"/>
</dbReference>
<dbReference type="EMBL" id="CP102774">
    <property type="protein sequence ID" value="UZF87747.1"/>
    <property type="molecule type" value="Genomic_DNA"/>
</dbReference>
<keyword evidence="4 9" id="KW-0032">Aminotransferase</keyword>
<dbReference type="AlphaFoldDB" id="A0A9E8CL99"/>
<evidence type="ECO:0000256" key="3">
    <source>
        <dbReference type="ARBA" id="ARBA00012753"/>
    </source>
</evidence>
<dbReference type="InterPro" id="IPR015424">
    <property type="entry name" value="PyrdxlP-dep_Trfase"/>
</dbReference>
<dbReference type="GO" id="GO:0006520">
    <property type="term" value="P:amino acid metabolic process"/>
    <property type="evidence" value="ECO:0007669"/>
    <property type="project" value="InterPro"/>
</dbReference>
<dbReference type="CDD" id="cd00609">
    <property type="entry name" value="AAT_like"/>
    <property type="match status" value="1"/>
</dbReference>
<dbReference type="Gene3D" id="3.40.640.10">
    <property type="entry name" value="Type I PLP-dependent aspartate aminotransferase-like (Major domain)"/>
    <property type="match status" value="1"/>
</dbReference>
<evidence type="ECO:0000256" key="5">
    <source>
        <dbReference type="ARBA" id="ARBA00022679"/>
    </source>
</evidence>
<reference evidence="9" key="1">
    <citation type="submission" date="2022-08" db="EMBL/GenBank/DDBJ databases">
        <title>Complete Genome Sequences of 2 Bosea sp. soil isolates.</title>
        <authorList>
            <person name="Alvarez Arevalo M."/>
            <person name="Sterndorff E.B."/>
            <person name="Faurdal D."/>
            <person name="Joergensen T.S."/>
            <person name="Weber T."/>
        </authorList>
    </citation>
    <scope>NUCLEOTIDE SEQUENCE</scope>
    <source>
        <strain evidence="9">NBC_00436</strain>
    </source>
</reference>
<dbReference type="GO" id="GO:0030170">
    <property type="term" value="F:pyridoxal phosphate binding"/>
    <property type="evidence" value="ECO:0007669"/>
    <property type="project" value="InterPro"/>
</dbReference>
<dbReference type="InterPro" id="IPR004839">
    <property type="entry name" value="Aminotransferase_I/II_large"/>
</dbReference>
<evidence type="ECO:0000256" key="7">
    <source>
        <dbReference type="ARBA" id="ARBA00049185"/>
    </source>
</evidence>
<dbReference type="SUPFAM" id="SSF53383">
    <property type="entry name" value="PLP-dependent transferases"/>
    <property type="match status" value="1"/>
</dbReference>
<sequence length="397" mass="42827">MNSAILPGSTLLAELRPEARNAPESGIVEVVNHGRLKPGLIPLWVGEGDLSTPSFIADAAARSLAAGETFYTWQRGIPELREALARYHQRIYGRKFSPESFFVTGSGMQSVQIAVRMIAGPGDEILIPTPAWPNFGAAVGVSGAATVCVPMDYAQGRFTLDLDRLAAAITPRTRGILVNSPSNPTGWTATKAEQEALLVLSRKHGIWIVADEIYGRFVYDGSERAPSFHDIMEAEDRVIFVQTFSKNWAMTGWRIGWIEVPLAFGQIVENLIQYSTSGSPVFVQRGAIAALDDGEGFVAEQIARATEGRRIIFEGLKATNRVTLSAPVGAFYQFFSVDGREDSRKLALDLVDSANVGLAPGTAFGPGGETGLRLCFARKSSDLVEAVARLQKALAAI</sequence>
<evidence type="ECO:0000256" key="4">
    <source>
        <dbReference type="ARBA" id="ARBA00022576"/>
    </source>
</evidence>
<evidence type="ECO:0000256" key="6">
    <source>
        <dbReference type="ARBA" id="ARBA00022898"/>
    </source>
</evidence>
<comment type="similarity">
    <text evidence="2">Belongs to the class-I pyridoxal-phosphate-dependent aminotransferase family.</text>
</comment>
<dbReference type="InterPro" id="IPR050596">
    <property type="entry name" value="AspAT/PAT-like"/>
</dbReference>
<comment type="cofactor">
    <cofactor evidence="1">
        <name>pyridoxal 5'-phosphate</name>
        <dbReference type="ChEBI" id="CHEBI:597326"/>
    </cofactor>
</comment>
<dbReference type="EC" id="2.6.1.1" evidence="3"/>
<evidence type="ECO:0000259" key="8">
    <source>
        <dbReference type="Pfam" id="PF00155"/>
    </source>
</evidence>
<protein>
    <recommendedName>
        <fullName evidence="3">aspartate transaminase</fullName>
        <ecNumber evidence="3">2.6.1.1</ecNumber>
    </recommendedName>
</protein>
<dbReference type="Gene3D" id="3.90.1150.10">
    <property type="entry name" value="Aspartate Aminotransferase, domain 1"/>
    <property type="match status" value="1"/>
</dbReference>
<evidence type="ECO:0000313" key="9">
    <source>
        <dbReference type="EMBL" id="UZF87747.1"/>
    </source>
</evidence>
<dbReference type="NCBIfam" id="NF004770">
    <property type="entry name" value="PRK06108.1"/>
    <property type="match status" value="1"/>
</dbReference>
<keyword evidence="5" id="KW-0808">Transferase</keyword>
<feature type="domain" description="Aminotransferase class I/classII large" evidence="8">
    <location>
        <begin position="43"/>
        <end position="389"/>
    </location>
</feature>
<dbReference type="Pfam" id="PF00155">
    <property type="entry name" value="Aminotran_1_2"/>
    <property type="match status" value="1"/>
</dbReference>
<evidence type="ECO:0000256" key="1">
    <source>
        <dbReference type="ARBA" id="ARBA00001933"/>
    </source>
</evidence>
<proteinExistence type="inferred from homology"/>
<accession>A0A9E8CL99</accession>
<name>A0A9E8CL99_9HYPH</name>
<keyword evidence="6" id="KW-0663">Pyridoxal phosphate</keyword>
<dbReference type="InterPro" id="IPR015421">
    <property type="entry name" value="PyrdxlP-dep_Trfase_major"/>
</dbReference>
<comment type="catalytic activity">
    <reaction evidence="7">
        <text>L-aspartate + 2-oxoglutarate = oxaloacetate + L-glutamate</text>
        <dbReference type="Rhea" id="RHEA:21824"/>
        <dbReference type="ChEBI" id="CHEBI:16452"/>
        <dbReference type="ChEBI" id="CHEBI:16810"/>
        <dbReference type="ChEBI" id="CHEBI:29985"/>
        <dbReference type="ChEBI" id="CHEBI:29991"/>
        <dbReference type="EC" id="2.6.1.1"/>
    </reaction>
</comment>
<dbReference type="GO" id="GO:0004069">
    <property type="term" value="F:L-aspartate:2-oxoglutarate aminotransferase activity"/>
    <property type="evidence" value="ECO:0007669"/>
    <property type="project" value="UniProtKB-EC"/>
</dbReference>